<sequence length="337" mass="36435">MARPATSGAGRGGGGGGGGGRGGGVKKDWARPFSCANQLYDNIEGDPDLLLLQATWPPSGQVSSGTGHHGPRPAVPSGRYLVASRSPPRHQAPAGQNVAPRANAGRGAAENAAGLGNAAPEAAQNAPGPTQNGPGLVNAARGPTDASRKALTRRNIQWPYLLLIQFLGFRAPFSRDFRGLRPLDSHAERSRRNLSHPPYIHLHTPTAYPHCHACLSARLEVIPTPQNVPSKVGHFHADCYVEICSVEERKPRDEKKKAEEDEKTAREEEKRRKDEEKEEKTCVCDIHNRPKKKMSTYQSASIQSRMKFTSFFAKPPVPSVPLSSRQVTAESYEAPGV</sequence>
<dbReference type="STRING" id="500485.B6HAQ6"/>
<evidence type="ECO:0000256" key="1">
    <source>
        <dbReference type="SAM" id="MobiDB-lite"/>
    </source>
</evidence>
<name>B6HAQ6_PENRW</name>
<organism evidence="2 3">
    <name type="scientific">Penicillium rubens (strain ATCC 28089 / DSM 1075 / NRRL 1951 / Wisconsin 54-1255)</name>
    <name type="common">Penicillium chrysogenum</name>
    <dbReference type="NCBI Taxonomy" id="500485"/>
    <lineage>
        <taxon>Eukaryota</taxon>
        <taxon>Fungi</taxon>
        <taxon>Dikarya</taxon>
        <taxon>Ascomycota</taxon>
        <taxon>Pezizomycotina</taxon>
        <taxon>Eurotiomycetes</taxon>
        <taxon>Eurotiomycetidae</taxon>
        <taxon>Eurotiales</taxon>
        <taxon>Aspergillaceae</taxon>
        <taxon>Penicillium</taxon>
        <taxon>Penicillium chrysogenum species complex</taxon>
    </lineage>
</organism>
<evidence type="ECO:0000313" key="2">
    <source>
        <dbReference type="EMBL" id="CAP94035.1"/>
    </source>
</evidence>
<dbReference type="Proteomes" id="UP000000724">
    <property type="component" value="Contig Pc00c16"/>
</dbReference>
<feature type="compositionally biased region" description="Low complexity" evidence="1">
    <location>
        <begin position="99"/>
        <end position="123"/>
    </location>
</feature>
<protein>
    <submittedName>
        <fullName evidence="2">Uncharacterized protein</fullName>
    </submittedName>
</protein>
<dbReference type="VEuPathDB" id="FungiDB:PCH_Pc16g13650"/>
<feature type="region of interest" description="Disordered" evidence="1">
    <location>
        <begin position="250"/>
        <end position="285"/>
    </location>
</feature>
<dbReference type="HOGENOM" id="CLU_824141_0_0_1"/>
<gene>
    <name evidence="2" type="ORF">Pc16g13650</name>
    <name evidence="2" type="ORF">PCH_Pc16g13650</name>
</gene>
<reference evidence="2 3" key="1">
    <citation type="journal article" date="2008" name="Nat. Biotechnol.">
        <title>Genome sequencing and analysis of the filamentous fungus Penicillium chrysogenum.</title>
        <authorList>
            <person name="van den Berg M.A."/>
            <person name="Albang R."/>
            <person name="Albermann K."/>
            <person name="Badger J.H."/>
            <person name="Daran J.-M."/>
            <person name="Driessen A.J.M."/>
            <person name="Garcia-Estrada C."/>
            <person name="Fedorova N.D."/>
            <person name="Harris D.M."/>
            <person name="Heijne W.H.M."/>
            <person name="Joardar V.S."/>
            <person name="Kiel J.A.K.W."/>
            <person name="Kovalchuk A."/>
            <person name="Martin J.F."/>
            <person name="Nierman W.C."/>
            <person name="Nijland J.G."/>
            <person name="Pronk J.T."/>
            <person name="Roubos J.A."/>
            <person name="van der Klei I.J."/>
            <person name="van Peij N.N.M.E."/>
            <person name="Veenhuis M."/>
            <person name="von Doehren H."/>
            <person name="Wagner C."/>
            <person name="Wortman J.R."/>
            <person name="Bovenberg R.A.L."/>
        </authorList>
    </citation>
    <scope>NUCLEOTIDE SEQUENCE [LARGE SCALE GENOMIC DNA]</scope>
    <source>
        <strain evidence="3">ATCC 28089 / DSM 1075 / NRRL 1951 / Wisconsin 54-1255</strain>
    </source>
</reference>
<feature type="compositionally biased region" description="Polar residues" evidence="1">
    <location>
        <begin position="56"/>
        <end position="66"/>
    </location>
</feature>
<accession>B6HAQ6</accession>
<evidence type="ECO:0000313" key="3">
    <source>
        <dbReference type="Proteomes" id="UP000000724"/>
    </source>
</evidence>
<feature type="region of interest" description="Disordered" evidence="1">
    <location>
        <begin position="1"/>
        <end position="29"/>
    </location>
</feature>
<keyword evidence="3" id="KW-1185">Reference proteome</keyword>
<dbReference type="OMA" id="CDIHNRP"/>
<proteinExistence type="predicted"/>
<feature type="compositionally biased region" description="Gly residues" evidence="1">
    <location>
        <begin position="9"/>
        <end position="23"/>
    </location>
</feature>
<dbReference type="EMBL" id="AM920431">
    <property type="protein sequence ID" value="CAP94035.1"/>
    <property type="molecule type" value="Genomic_DNA"/>
</dbReference>
<feature type="region of interest" description="Disordered" evidence="1">
    <location>
        <begin position="314"/>
        <end position="337"/>
    </location>
</feature>
<feature type="region of interest" description="Disordered" evidence="1">
    <location>
        <begin position="56"/>
        <end position="148"/>
    </location>
</feature>
<dbReference type="AlphaFoldDB" id="B6HAQ6"/>